<dbReference type="RefSeq" id="WP_350939270.1">
    <property type="nucleotide sequence ID" value="NZ_JAYWLC010000041.1"/>
</dbReference>
<sequence>MTASPVHVFLPCRGGSQRVPHKNTRTFAGIPGGLLELKLRQLSEAAEVASVTVNTDDPEVMRVAESMRGLFKVPLHVSERPAALAAAGTLDDFVAYVPTIMPEGIIYWTHVTSPFFEAKEIDNSIKMYRSEVENGDYDSLMGVSRIQTFLWDNKGECISHNRAAVKWPQTQDLDPIFEINSSVFMISKAEMANRCDRIGDKPFLFSVEKLEAFDVDWPEDFKIAELIYKSR</sequence>
<dbReference type="InterPro" id="IPR029044">
    <property type="entry name" value="Nucleotide-diphossugar_trans"/>
</dbReference>
<dbReference type="SUPFAM" id="SSF53448">
    <property type="entry name" value="Nucleotide-diphospho-sugar transferases"/>
    <property type="match status" value="1"/>
</dbReference>
<dbReference type="EMBL" id="JAYWLC010000041">
    <property type="protein sequence ID" value="MER5173985.1"/>
    <property type="molecule type" value="Genomic_DNA"/>
</dbReference>
<comment type="caution">
    <text evidence="1">The sequence shown here is derived from an EMBL/GenBank/DDBJ whole genome shotgun (WGS) entry which is preliminary data.</text>
</comment>
<evidence type="ECO:0000313" key="2">
    <source>
        <dbReference type="Proteomes" id="UP001438953"/>
    </source>
</evidence>
<evidence type="ECO:0000313" key="1">
    <source>
        <dbReference type="EMBL" id="MER5173985.1"/>
    </source>
</evidence>
<gene>
    <name evidence="1" type="ORF">VSX56_19715</name>
</gene>
<dbReference type="GO" id="GO:0016779">
    <property type="term" value="F:nucleotidyltransferase activity"/>
    <property type="evidence" value="ECO:0007669"/>
    <property type="project" value="UniProtKB-KW"/>
</dbReference>
<dbReference type="InterPro" id="IPR050793">
    <property type="entry name" value="CMP-NeuNAc_synthase"/>
</dbReference>
<reference evidence="1 2" key="1">
    <citation type="submission" date="2024-06" db="EMBL/GenBank/DDBJ databases">
        <title>Thioclava kandeliae sp. nov. from a rhizosphere soil sample of Kandelia candel in a mangrove.</title>
        <authorList>
            <person name="Mu T."/>
        </authorList>
    </citation>
    <scope>NUCLEOTIDE SEQUENCE [LARGE SCALE GENOMIC DNA]</scope>
    <source>
        <strain evidence="1 2">CPCC 100088</strain>
    </source>
</reference>
<organism evidence="1 2">
    <name type="scientific">Thioclava kandeliae</name>
    <dbReference type="NCBI Taxonomy" id="3070818"/>
    <lineage>
        <taxon>Bacteria</taxon>
        <taxon>Pseudomonadati</taxon>
        <taxon>Pseudomonadota</taxon>
        <taxon>Alphaproteobacteria</taxon>
        <taxon>Rhodobacterales</taxon>
        <taxon>Paracoccaceae</taxon>
        <taxon>Thioclava</taxon>
    </lineage>
</organism>
<dbReference type="InterPro" id="IPR003329">
    <property type="entry name" value="Cytidylyl_trans"/>
</dbReference>
<protein>
    <submittedName>
        <fullName evidence="1">Acylneuraminate cytidylyltransferase family protein</fullName>
        <ecNumber evidence="1">2.7.7.-</ecNumber>
    </submittedName>
</protein>
<dbReference type="CDD" id="cd02513">
    <property type="entry name" value="CMP-NeuAc_Synthase"/>
    <property type="match status" value="1"/>
</dbReference>
<dbReference type="Pfam" id="PF02348">
    <property type="entry name" value="CTP_transf_3"/>
    <property type="match status" value="1"/>
</dbReference>
<accession>A0ABV1SM58</accession>
<dbReference type="PANTHER" id="PTHR21485">
    <property type="entry name" value="HAD SUPERFAMILY MEMBERS CMAS AND KDSC"/>
    <property type="match status" value="1"/>
</dbReference>
<dbReference type="EC" id="2.7.7.-" evidence="1"/>
<keyword evidence="1" id="KW-0548">Nucleotidyltransferase</keyword>
<dbReference type="Proteomes" id="UP001438953">
    <property type="component" value="Unassembled WGS sequence"/>
</dbReference>
<name>A0ABV1SM58_9RHOB</name>
<keyword evidence="2" id="KW-1185">Reference proteome</keyword>
<proteinExistence type="predicted"/>
<keyword evidence="1" id="KW-0808">Transferase</keyword>
<dbReference type="PANTHER" id="PTHR21485:SF6">
    <property type="entry name" value="N-ACYLNEURAMINATE CYTIDYLYLTRANSFERASE-RELATED"/>
    <property type="match status" value="1"/>
</dbReference>
<dbReference type="Gene3D" id="3.90.550.10">
    <property type="entry name" value="Spore Coat Polysaccharide Biosynthesis Protein SpsA, Chain A"/>
    <property type="match status" value="1"/>
</dbReference>